<evidence type="ECO:0000313" key="3">
    <source>
        <dbReference type="WBParaSite" id="L893_g15313.t1"/>
    </source>
</evidence>
<dbReference type="SUPFAM" id="SSF56436">
    <property type="entry name" value="C-type lectin-like"/>
    <property type="match status" value="1"/>
</dbReference>
<dbReference type="Gene3D" id="3.10.100.10">
    <property type="entry name" value="Mannose-Binding Protein A, subunit A"/>
    <property type="match status" value="1"/>
</dbReference>
<keyword evidence="2" id="KW-1185">Reference proteome</keyword>
<dbReference type="InterPro" id="IPR016187">
    <property type="entry name" value="CTDL_fold"/>
</dbReference>
<evidence type="ECO:0000259" key="1">
    <source>
        <dbReference type="PROSITE" id="PS50041"/>
    </source>
</evidence>
<evidence type="ECO:0000313" key="2">
    <source>
        <dbReference type="Proteomes" id="UP000095287"/>
    </source>
</evidence>
<sequence>MPTKVDFIVADRTCKFSGGNLVSLSSYQDKTVLKEIVQSLNSLDPSVTQVWIGGYNFLDYGKWKWTDGTNFKVDVPESPGFNCISFDFKEETLRPTECFHIHAFVCARKSSNDTSSTAGTARYFKAILQF</sequence>
<organism evidence="2 3">
    <name type="scientific">Steinernema glaseri</name>
    <dbReference type="NCBI Taxonomy" id="37863"/>
    <lineage>
        <taxon>Eukaryota</taxon>
        <taxon>Metazoa</taxon>
        <taxon>Ecdysozoa</taxon>
        <taxon>Nematoda</taxon>
        <taxon>Chromadorea</taxon>
        <taxon>Rhabditida</taxon>
        <taxon>Tylenchina</taxon>
        <taxon>Panagrolaimomorpha</taxon>
        <taxon>Strongyloidoidea</taxon>
        <taxon>Steinernematidae</taxon>
        <taxon>Steinernema</taxon>
    </lineage>
</organism>
<accession>A0A1I7YDP8</accession>
<dbReference type="InterPro" id="IPR001304">
    <property type="entry name" value="C-type_lectin-like"/>
</dbReference>
<proteinExistence type="predicted"/>
<name>A0A1I7YDP8_9BILA</name>
<dbReference type="CDD" id="cd00037">
    <property type="entry name" value="CLECT"/>
    <property type="match status" value="1"/>
</dbReference>
<dbReference type="InterPro" id="IPR016186">
    <property type="entry name" value="C-type_lectin-like/link_sf"/>
</dbReference>
<dbReference type="PROSITE" id="PS50041">
    <property type="entry name" value="C_TYPE_LECTIN_2"/>
    <property type="match status" value="1"/>
</dbReference>
<protein>
    <submittedName>
        <fullName evidence="3">C-type lectin domain-containing protein</fullName>
    </submittedName>
</protein>
<dbReference type="Proteomes" id="UP000095287">
    <property type="component" value="Unplaced"/>
</dbReference>
<dbReference type="WBParaSite" id="L893_g15313.t1">
    <property type="protein sequence ID" value="L893_g15313.t1"/>
    <property type="gene ID" value="L893_g15313"/>
</dbReference>
<feature type="domain" description="C-type lectin" evidence="1">
    <location>
        <begin position="10"/>
        <end position="107"/>
    </location>
</feature>
<reference evidence="3" key="1">
    <citation type="submission" date="2016-11" db="UniProtKB">
        <authorList>
            <consortium name="WormBaseParasite"/>
        </authorList>
    </citation>
    <scope>IDENTIFICATION</scope>
</reference>
<dbReference type="Pfam" id="PF00059">
    <property type="entry name" value="Lectin_C"/>
    <property type="match status" value="1"/>
</dbReference>
<dbReference type="AlphaFoldDB" id="A0A1I7YDP8"/>